<dbReference type="Pfam" id="PF03358">
    <property type="entry name" value="FMN_red"/>
    <property type="match status" value="1"/>
</dbReference>
<dbReference type="STRING" id="76595.SAMN05660313_00650"/>
<dbReference type="EMBL" id="FPIY01000001">
    <property type="protein sequence ID" value="SFW23073.1"/>
    <property type="molecule type" value="Genomic_DNA"/>
</dbReference>
<accession>A0A1K1MJ04</accession>
<dbReference type="PANTHER" id="PTHR30543:SF21">
    <property type="entry name" value="NAD(P)H-DEPENDENT FMN REDUCTASE LOT6"/>
    <property type="match status" value="1"/>
</dbReference>
<evidence type="ECO:0000313" key="3">
    <source>
        <dbReference type="Proteomes" id="UP000183257"/>
    </source>
</evidence>
<evidence type="ECO:0000313" key="2">
    <source>
        <dbReference type="EMBL" id="SFW23073.1"/>
    </source>
</evidence>
<name>A0A1K1MJ04_9FLAO</name>
<dbReference type="OrthoDB" id="5767802at2"/>
<reference evidence="3" key="1">
    <citation type="submission" date="2016-11" db="EMBL/GenBank/DDBJ databases">
        <authorList>
            <person name="Varghese N."/>
            <person name="Submissions S."/>
        </authorList>
    </citation>
    <scope>NUCLEOTIDE SEQUENCE [LARGE SCALE GENOMIC DNA]</scope>
    <source>
        <strain evidence="3">DSM 24786</strain>
    </source>
</reference>
<dbReference type="Proteomes" id="UP000183257">
    <property type="component" value="Unassembled WGS sequence"/>
</dbReference>
<gene>
    <name evidence="2" type="ORF">SAMN05660313_00650</name>
</gene>
<proteinExistence type="predicted"/>
<keyword evidence="3" id="KW-1185">Reference proteome</keyword>
<dbReference type="RefSeq" id="WP_072302314.1">
    <property type="nucleotide sequence ID" value="NZ_FPIY01000001.1"/>
</dbReference>
<evidence type="ECO:0000259" key="1">
    <source>
        <dbReference type="Pfam" id="PF03358"/>
    </source>
</evidence>
<dbReference type="GO" id="GO:0016491">
    <property type="term" value="F:oxidoreductase activity"/>
    <property type="evidence" value="ECO:0007669"/>
    <property type="project" value="InterPro"/>
</dbReference>
<dbReference type="Gene3D" id="3.40.50.360">
    <property type="match status" value="1"/>
</dbReference>
<dbReference type="InterPro" id="IPR050712">
    <property type="entry name" value="NAD(P)H-dep_reductase"/>
</dbReference>
<feature type="domain" description="NADPH-dependent FMN reductase-like" evidence="1">
    <location>
        <begin position="3"/>
        <end position="136"/>
    </location>
</feature>
<dbReference type="InterPro" id="IPR005025">
    <property type="entry name" value="FMN_Rdtase-like_dom"/>
</dbReference>
<organism evidence="2 3">
    <name type="scientific">Cellulophaga fucicola</name>
    <dbReference type="NCBI Taxonomy" id="76595"/>
    <lineage>
        <taxon>Bacteria</taxon>
        <taxon>Pseudomonadati</taxon>
        <taxon>Bacteroidota</taxon>
        <taxon>Flavobacteriia</taxon>
        <taxon>Flavobacteriales</taxon>
        <taxon>Flavobacteriaceae</taxon>
        <taxon>Cellulophaga</taxon>
    </lineage>
</organism>
<protein>
    <submittedName>
        <fullName evidence="2">NAD(P)H-dependent FMN reductase</fullName>
    </submittedName>
</protein>
<dbReference type="GO" id="GO:0010181">
    <property type="term" value="F:FMN binding"/>
    <property type="evidence" value="ECO:0007669"/>
    <property type="project" value="TreeGrafter"/>
</dbReference>
<dbReference type="InterPro" id="IPR029039">
    <property type="entry name" value="Flavoprotein-like_sf"/>
</dbReference>
<dbReference type="GO" id="GO:0005829">
    <property type="term" value="C:cytosol"/>
    <property type="evidence" value="ECO:0007669"/>
    <property type="project" value="TreeGrafter"/>
</dbReference>
<dbReference type="PANTHER" id="PTHR30543">
    <property type="entry name" value="CHROMATE REDUCTASE"/>
    <property type="match status" value="1"/>
</dbReference>
<sequence>MSKILAFAGSNSSSSINYKLVNFTAGLLSDHNVTLLDMAAVNLPLYSEDLEKNEGFSAELKEIKEAISNADALVLSVNEHNSGLSSFFKNLLDWLSRYDRNFLENKKVLLLSTSPGKRAAISAKEQASGMLPRFGAEIAATFSLPSFYDNLKEDGIIDPDLNKSHKEAIDQFLAKI</sequence>
<dbReference type="AlphaFoldDB" id="A0A1K1MJ04"/>
<dbReference type="SUPFAM" id="SSF52218">
    <property type="entry name" value="Flavoproteins"/>
    <property type="match status" value="1"/>
</dbReference>